<comment type="caution">
    <text evidence="2">The sequence shown here is derived from an EMBL/GenBank/DDBJ whole genome shotgun (WGS) entry which is preliminary data.</text>
</comment>
<dbReference type="GO" id="GO:0004222">
    <property type="term" value="F:metalloendopeptidase activity"/>
    <property type="evidence" value="ECO:0007669"/>
    <property type="project" value="InterPro"/>
</dbReference>
<dbReference type="RefSeq" id="WP_184743497.1">
    <property type="nucleotide sequence ID" value="NZ_JACHGJ010000001.1"/>
</dbReference>
<sequence length="239" mass="28164">MSSMDLSKEYSILNRKIFDNSLPETIPVKWNNSRTNLGKTRISLNRDGTYDFAITISRFFLCSDKQYTETLIHEMIHVYMAVSGEFRKDGKIHGPLFKKHMNRINRDFPQFQITIKEEGRVNVDISKIPHQNGFLLCTGDRIFFNLLNKDIDESIRKQVIRQIPLAYRIKQGDLYFFQGRYSQLATVPVRRNVKTFIGKLQYLRDRDSMESLRDSILQNHQLHIPLQKKKGMLWNIASF</sequence>
<proteinExistence type="predicted"/>
<name>A0A841R7K9_9SPIO</name>
<dbReference type="PANTHER" id="PTHR21220:SF0">
    <property type="entry name" value="DNA-DEPENDENT METALLOPROTEASE SPRTN"/>
    <property type="match status" value="1"/>
</dbReference>
<dbReference type="GO" id="GO:0031593">
    <property type="term" value="F:polyubiquitin modification-dependent protein binding"/>
    <property type="evidence" value="ECO:0007669"/>
    <property type="project" value="TreeGrafter"/>
</dbReference>
<gene>
    <name evidence="2" type="ORF">HNR50_000592</name>
</gene>
<protein>
    <recommendedName>
        <fullName evidence="1">SprT-like domain-containing protein</fullName>
    </recommendedName>
</protein>
<dbReference type="Pfam" id="PF10263">
    <property type="entry name" value="SprT-like"/>
    <property type="match status" value="1"/>
</dbReference>
<dbReference type="EMBL" id="JACHGJ010000001">
    <property type="protein sequence ID" value="MBB6478959.1"/>
    <property type="molecule type" value="Genomic_DNA"/>
</dbReference>
<keyword evidence="3" id="KW-1185">Reference proteome</keyword>
<dbReference type="GO" id="GO:0003697">
    <property type="term" value="F:single-stranded DNA binding"/>
    <property type="evidence" value="ECO:0007669"/>
    <property type="project" value="InterPro"/>
</dbReference>
<organism evidence="2 3">
    <name type="scientific">Spirochaeta isovalerica</name>
    <dbReference type="NCBI Taxonomy" id="150"/>
    <lineage>
        <taxon>Bacteria</taxon>
        <taxon>Pseudomonadati</taxon>
        <taxon>Spirochaetota</taxon>
        <taxon>Spirochaetia</taxon>
        <taxon>Spirochaetales</taxon>
        <taxon>Spirochaetaceae</taxon>
        <taxon>Spirochaeta</taxon>
    </lineage>
</organism>
<evidence type="ECO:0000313" key="3">
    <source>
        <dbReference type="Proteomes" id="UP000587760"/>
    </source>
</evidence>
<dbReference type="PANTHER" id="PTHR21220">
    <property type="entry name" value="DNA-DEPENDENT METALLOPROTEASE SPRTN"/>
    <property type="match status" value="1"/>
</dbReference>
<accession>A0A841R7K9</accession>
<dbReference type="Proteomes" id="UP000587760">
    <property type="component" value="Unassembled WGS sequence"/>
</dbReference>
<dbReference type="GO" id="GO:0006974">
    <property type="term" value="P:DNA damage response"/>
    <property type="evidence" value="ECO:0007669"/>
    <property type="project" value="InterPro"/>
</dbReference>
<dbReference type="InterPro" id="IPR006640">
    <property type="entry name" value="SprT-like_domain"/>
</dbReference>
<feature type="domain" description="SprT-like" evidence="1">
    <location>
        <begin position="10"/>
        <end position="116"/>
    </location>
</feature>
<dbReference type="InterPro" id="IPR044245">
    <property type="entry name" value="Spartan"/>
</dbReference>
<evidence type="ECO:0000313" key="2">
    <source>
        <dbReference type="EMBL" id="MBB6478959.1"/>
    </source>
</evidence>
<reference evidence="2 3" key="1">
    <citation type="submission" date="2020-08" db="EMBL/GenBank/DDBJ databases">
        <title>Genomic Encyclopedia of Type Strains, Phase IV (KMG-IV): sequencing the most valuable type-strain genomes for metagenomic binning, comparative biology and taxonomic classification.</title>
        <authorList>
            <person name="Goeker M."/>
        </authorList>
    </citation>
    <scope>NUCLEOTIDE SEQUENCE [LARGE SCALE GENOMIC DNA]</scope>
    <source>
        <strain evidence="2 3">DSM 2461</strain>
    </source>
</reference>
<evidence type="ECO:0000259" key="1">
    <source>
        <dbReference type="Pfam" id="PF10263"/>
    </source>
</evidence>
<dbReference type="AlphaFoldDB" id="A0A841R7K9"/>